<dbReference type="EMBL" id="JALBWM010000046">
    <property type="protein sequence ID" value="MCO1335030.1"/>
    <property type="molecule type" value="Genomic_DNA"/>
</dbReference>
<evidence type="ECO:0000313" key="2">
    <source>
        <dbReference type="EMBL" id="MCO1335030.1"/>
    </source>
</evidence>
<dbReference type="SUPFAM" id="SSF55298">
    <property type="entry name" value="YjgF-like"/>
    <property type="match status" value="1"/>
</dbReference>
<dbReference type="Proteomes" id="UP001139028">
    <property type="component" value="Unassembled WGS sequence"/>
</dbReference>
<accession>A0A9X2EPN2</accession>
<dbReference type="GO" id="GO:0019239">
    <property type="term" value="F:deaminase activity"/>
    <property type="evidence" value="ECO:0007669"/>
    <property type="project" value="TreeGrafter"/>
</dbReference>
<gene>
    <name evidence="2" type="ORF">MO867_11860</name>
</gene>
<keyword evidence="3" id="KW-1185">Reference proteome</keyword>
<dbReference type="PANTHER" id="PTHR11803">
    <property type="entry name" value="2-IMINOBUTANOATE/2-IMINOPROPANOATE DEAMINASE RIDA"/>
    <property type="match status" value="1"/>
</dbReference>
<dbReference type="PANTHER" id="PTHR11803:SF58">
    <property type="entry name" value="PROTEIN HMF1-RELATED"/>
    <property type="match status" value="1"/>
</dbReference>
<dbReference type="AlphaFoldDB" id="A0A9X2EPN2"/>
<dbReference type="InterPro" id="IPR006175">
    <property type="entry name" value="YjgF/YER057c/UK114"/>
</dbReference>
<comment type="similarity">
    <text evidence="1">Belongs to the RutC family.</text>
</comment>
<dbReference type="RefSeq" id="WP_252467201.1">
    <property type="nucleotide sequence ID" value="NZ_JALBWM010000046.1"/>
</dbReference>
<sequence length="133" mass="14354">MSIVNINPDSLYDGSPFSLSQAKVDTVSGLIFVSGQVDWGRDYEVINKTIEAQTENVAKNLLTVLEESSSAVEYLLHLRIYIRGELANHMPKVVPIIAKYLGAARPAITGIGVASLATPDTLIEIEAVAKILT</sequence>
<reference evidence="2" key="1">
    <citation type="journal article" date="2022" name="Arch. Microbiol.">
        <title>Microbulbifer okhotskensis sp. nov., isolated from a deep bottom sediment of the Okhotsk Sea.</title>
        <authorList>
            <person name="Romanenko L."/>
            <person name="Kurilenko V."/>
            <person name="Otstavnykh N."/>
            <person name="Velansky P."/>
            <person name="Isaeva M."/>
            <person name="Mikhailov V."/>
        </authorList>
    </citation>
    <scope>NUCLEOTIDE SEQUENCE</scope>
    <source>
        <strain evidence="2">OS29</strain>
    </source>
</reference>
<keyword evidence="2" id="KW-0378">Hydrolase</keyword>
<dbReference type="GO" id="GO:0005829">
    <property type="term" value="C:cytosol"/>
    <property type="evidence" value="ECO:0007669"/>
    <property type="project" value="TreeGrafter"/>
</dbReference>
<organism evidence="2 3">
    <name type="scientific">Microbulbifer okhotskensis</name>
    <dbReference type="NCBI Taxonomy" id="2926617"/>
    <lineage>
        <taxon>Bacteria</taxon>
        <taxon>Pseudomonadati</taxon>
        <taxon>Pseudomonadota</taxon>
        <taxon>Gammaproteobacteria</taxon>
        <taxon>Cellvibrionales</taxon>
        <taxon>Microbulbiferaceae</taxon>
        <taxon>Microbulbifer</taxon>
    </lineage>
</organism>
<proteinExistence type="inferred from homology"/>
<evidence type="ECO:0000256" key="1">
    <source>
        <dbReference type="ARBA" id="ARBA00010552"/>
    </source>
</evidence>
<dbReference type="InterPro" id="IPR035959">
    <property type="entry name" value="RutC-like_sf"/>
</dbReference>
<evidence type="ECO:0000313" key="3">
    <source>
        <dbReference type="Proteomes" id="UP001139028"/>
    </source>
</evidence>
<dbReference type="Gene3D" id="3.30.1330.40">
    <property type="entry name" value="RutC-like"/>
    <property type="match status" value="1"/>
</dbReference>
<dbReference type="Pfam" id="PF01042">
    <property type="entry name" value="Ribonuc_L-PSP"/>
    <property type="match status" value="1"/>
</dbReference>
<comment type="caution">
    <text evidence="2">The sequence shown here is derived from an EMBL/GenBank/DDBJ whole genome shotgun (WGS) entry which is preliminary data.</text>
</comment>
<name>A0A9X2EPN2_9GAMM</name>
<protein>
    <submittedName>
        <fullName evidence="2">Rid family hydrolase</fullName>
    </submittedName>
</protein>
<dbReference type="CDD" id="cd00448">
    <property type="entry name" value="YjgF_YER057c_UK114_family"/>
    <property type="match status" value="1"/>
</dbReference>